<keyword evidence="1" id="KW-0677">Repeat</keyword>
<feature type="domain" description="Nematode cuticle collagen N-terminal" evidence="4">
    <location>
        <begin position="112"/>
        <end position="164"/>
    </location>
</feature>
<reference evidence="5" key="1">
    <citation type="journal article" date="2013" name="Genetics">
        <title>The draft genome and transcriptome of Panagrellus redivivus are shaped by the harsh demands of a free-living lifestyle.</title>
        <authorList>
            <person name="Srinivasan J."/>
            <person name="Dillman A.R."/>
            <person name="Macchietto M.G."/>
            <person name="Heikkinen L."/>
            <person name="Lakso M."/>
            <person name="Fracchia K.M."/>
            <person name="Antoshechkin I."/>
            <person name="Mortazavi A."/>
            <person name="Wong G."/>
            <person name="Sternberg P.W."/>
        </authorList>
    </citation>
    <scope>NUCLEOTIDE SEQUENCE [LARGE SCALE GENOMIC DNA]</scope>
    <source>
        <strain evidence="5">MT8872</strain>
    </source>
</reference>
<feature type="compositionally biased region" description="Low complexity" evidence="2">
    <location>
        <begin position="263"/>
        <end position="280"/>
    </location>
</feature>
<protein>
    <submittedName>
        <fullName evidence="6">Col_cuticle_N domain-containing protein</fullName>
    </submittedName>
</protein>
<organism evidence="5 6">
    <name type="scientific">Panagrellus redivivus</name>
    <name type="common">Microworm</name>
    <dbReference type="NCBI Taxonomy" id="6233"/>
    <lineage>
        <taxon>Eukaryota</taxon>
        <taxon>Metazoa</taxon>
        <taxon>Ecdysozoa</taxon>
        <taxon>Nematoda</taxon>
        <taxon>Chromadorea</taxon>
        <taxon>Rhabditida</taxon>
        <taxon>Tylenchina</taxon>
        <taxon>Panagrolaimomorpha</taxon>
        <taxon>Panagrolaimoidea</taxon>
        <taxon>Panagrolaimidae</taxon>
        <taxon>Panagrellus</taxon>
    </lineage>
</organism>
<feature type="compositionally biased region" description="Pro residues" evidence="2">
    <location>
        <begin position="281"/>
        <end position="303"/>
    </location>
</feature>
<dbReference type="InterPro" id="IPR002486">
    <property type="entry name" value="Col_cuticle_N"/>
</dbReference>
<evidence type="ECO:0000256" key="3">
    <source>
        <dbReference type="SAM" id="Phobius"/>
    </source>
</evidence>
<evidence type="ECO:0000313" key="6">
    <source>
        <dbReference type="WBParaSite" id="Pan_g5920.t1"/>
    </source>
</evidence>
<name>A0A7E5A080_PANRE</name>
<reference evidence="6" key="2">
    <citation type="submission" date="2020-10" db="UniProtKB">
        <authorList>
            <consortium name="WormBaseParasite"/>
        </authorList>
    </citation>
    <scope>IDENTIFICATION</scope>
</reference>
<keyword evidence="3" id="KW-0472">Membrane</keyword>
<accession>A0A7E5A080</accession>
<keyword evidence="5" id="KW-1185">Reference proteome</keyword>
<dbReference type="AlphaFoldDB" id="A0A7E5A080"/>
<dbReference type="PANTHER" id="PTHR24637">
    <property type="entry name" value="COLLAGEN"/>
    <property type="match status" value="1"/>
</dbReference>
<keyword evidence="3" id="KW-1133">Transmembrane helix</keyword>
<feature type="compositionally biased region" description="Low complexity" evidence="2">
    <location>
        <begin position="346"/>
        <end position="362"/>
    </location>
</feature>
<dbReference type="SMART" id="SM01088">
    <property type="entry name" value="Col_cuticle_N"/>
    <property type="match status" value="1"/>
</dbReference>
<keyword evidence="3" id="KW-0812">Transmembrane</keyword>
<dbReference type="GO" id="GO:0042302">
    <property type="term" value="F:structural constituent of cuticle"/>
    <property type="evidence" value="ECO:0007669"/>
    <property type="project" value="InterPro"/>
</dbReference>
<proteinExistence type="predicted"/>
<dbReference type="Proteomes" id="UP000492821">
    <property type="component" value="Unassembled WGS sequence"/>
</dbReference>
<dbReference type="Pfam" id="PF01391">
    <property type="entry name" value="Collagen"/>
    <property type="match status" value="2"/>
</dbReference>
<feature type="region of interest" description="Disordered" evidence="2">
    <location>
        <begin position="198"/>
        <end position="382"/>
    </location>
</feature>
<dbReference type="PANTHER" id="PTHR24637:SF237">
    <property type="entry name" value="CUTICLE COLLAGEN 1"/>
    <property type="match status" value="1"/>
</dbReference>
<evidence type="ECO:0000313" key="5">
    <source>
        <dbReference type="Proteomes" id="UP000492821"/>
    </source>
</evidence>
<dbReference type="Pfam" id="PF01484">
    <property type="entry name" value="Col_cuticle_N"/>
    <property type="match status" value="1"/>
</dbReference>
<evidence type="ECO:0000256" key="2">
    <source>
        <dbReference type="SAM" id="MobiDB-lite"/>
    </source>
</evidence>
<feature type="compositionally biased region" description="Pro residues" evidence="2">
    <location>
        <begin position="228"/>
        <end position="261"/>
    </location>
</feature>
<dbReference type="InterPro" id="IPR008160">
    <property type="entry name" value="Collagen"/>
</dbReference>
<evidence type="ECO:0000259" key="4">
    <source>
        <dbReference type="SMART" id="SM01088"/>
    </source>
</evidence>
<evidence type="ECO:0000256" key="1">
    <source>
        <dbReference type="ARBA" id="ARBA00022737"/>
    </source>
</evidence>
<dbReference type="WBParaSite" id="Pan_g5920.t1">
    <property type="protein sequence ID" value="Pan_g5920.t1"/>
    <property type="gene ID" value="Pan_g5920"/>
</dbReference>
<feature type="compositionally biased region" description="Low complexity" evidence="2">
    <location>
        <begin position="304"/>
        <end position="322"/>
    </location>
</feature>
<feature type="transmembrane region" description="Helical" evidence="3">
    <location>
        <begin position="112"/>
        <end position="136"/>
    </location>
</feature>
<sequence>MPPEVGFLSPVVLPTLPTNLKPDLRDAMMMPAGASPVCVCPEALAGRNAATDTRTPPRRWRFLGRPFPARHDVGRALPHISACHDPNQHHISLIAPFLLTMERDGRLKAYKFVAYSAVTFSVVAVLSVLVTLPMVYNYVNHVRRQMHHEISFCKGSAKDIYVEVNHMKNTPEVPGNRTARQSGYDAVNPAPNLQCDGCCLPGQPGPQGAPGKPGRPGKPGAPGQPGTPGKPPTAPCEPTTPPPCKPCPQGPPGPPGPPGAPGDPGAAGTPGRPGNDASPGSPGPRGPPGPAGEPGPIGPPGEPGIPAQSEPLVPGEPGEPGDQGPPGPPGPPGAPGSDGPPGPAGPKGAPGPDGAPGADGQPGPAGPPGPAGGAGEKGICPKYCALDGGVFFEDGTRR</sequence>
<feature type="compositionally biased region" description="Pro residues" evidence="2">
    <location>
        <begin position="323"/>
        <end position="344"/>
    </location>
</feature>